<feature type="domain" description="SusD-like N-terminal" evidence="7">
    <location>
        <begin position="67"/>
        <end position="189"/>
    </location>
</feature>
<dbReference type="Gene3D" id="1.25.40.390">
    <property type="match status" value="1"/>
</dbReference>
<keyword evidence="5" id="KW-0998">Cell outer membrane</keyword>
<reference evidence="8 9" key="1">
    <citation type="submission" date="2018-03" db="EMBL/GenBank/DDBJ databases">
        <title>Genomic Encyclopedia of Archaeal and Bacterial Type Strains, Phase II (KMG-II): from individual species to whole genera.</title>
        <authorList>
            <person name="Goeker M."/>
        </authorList>
    </citation>
    <scope>NUCLEOTIDE SEQUENCE [LARGE SCALE GENOMIC DNA]</scope>
    <source>
        <strain evidence="8 9">DSM 24859</strain>
    </source>
</reference>
<evidence type="ECO:0000256" key="4">
    <source>
        <dbReference type="ARBA" id="ARBA00023136"/>
    </source>
</evidence>
<dbReference type="InterPro" id="IPR011990">
    <property type="entry name" value="TPR-like_helical_dom_sf"/>
</dbReference>
<dbReference type="InterPro" id="IPR033985">
    <property type="entry name" value="SusD-like_N"/>
</dbReference>
<evidence type="ECO:0000313" key="8">
    <source>
        <dbReference type="EMBL" id="PSL47831.1"/>
    </source>
</evidence>
<dbReference type="EMBL" id="PYAW01000002">
    <property type="protein sequence ID" value="PSL47831.1"/>
    <property type="molecule type" value="Genomic_DNA"/>
</dbReference>
<feature type="domain" description="RagB/SusD" evidence="6">
    <location>
        <begin position="322"/>
        <end position="451"/>
    </location>
</feature>
<evidence type="ECO:0000256" key="2">
    <source>
        <dbReference type="ARBA" id="ARBA00006275"/>
    </source>
</evidence>
<dbReference type="Proteomes" id="UP000240971">
    <property type="component" value="Unassembled WGS sequence"/>
</dbReference>
<dbReference type="InterPro" id="IPR012944">
    <property type="entry name" value="SusD_RagB_dom"/>
</dbReference>
<protein>
    <submittedName>
        <fullName evidence="8">Putative outer membrane starch-binding protein</fullName>
    </submittedName>
</protein>
<proteinExistence type="inferred from homology"/>
<comment type="subcellular location">
    <subcellularLocation>
        <location evidence="1">Cell outer membrane</location>
    </subcellularLocation>
</comment>
<organism evidence="8 9">
    <name type="scientific">Chitinophaga niastensis</name>
    <dbReference type="NCBI Taxonomy" id="536980"/>
    <lineage>
        <taxon>Bacteria</taxon>
        <taxon>Pseudomonadati</taxon>
        <taxon>Bacteroidota</taxon>
        <taxon>Chitinophagia</taxon>
        <taxon>Chitinophagales</taxon>
        <taxon>Chitinophagaceae</taxon>
        <taxon>Chitinophaga</taxon>
    </lineage>
</organism>
<dbReference type="SUPFAM" id="SSF48452">
    <property type="entry name" value="TPR-like"/>
    <property type="match status" value="1"/>
</dbReference>
<evidence type="ECO:0000256" key="3">
    <source>
        <dbReference type="ARBA" id="ARBA00022729"/>
    </source>
</evidence>
<gene>
    <name evidence="8" type="ORF">CLV51_102691</name>
</gene>
<dbReference type="OrthoDB" id="5694214at2"/>
<sequence>MSPDQFYKSDADAIEGVNGVYYWLVGNYPNRLFQQELWQVLDENCDVIRTPHAGPQNLSAGSPGSAPVMYSAFYKGIYTANLVLDKVSKSTGISDATKKRVLSEAKFLRALFYYYLTGLFGDAVLYNESNYADIDKSKTMPRTPVSDIRKSMITDLTEAAAGLPATYTAADNGRATAGAALALLTKVYLWNKDWTNAETTAMQIKTAGNYQLLPDYGAVFAANNEFNKESIFEIDFQPVLLNSYQHAFYSPNNTVGVEPFKSKPWYRVYVPYHNFANSFDPADKRKAVLIATGYNGQAFLVDNTNKVDVWFGPKWYRLDADERNSGLDIYVLRYADVLLMLAEAANENGHPGVALEALNEVRRRAGLADAKGLAQDAFRNEIYDERAKELCGEGHRRLDLVRWGKYPQAARDASVTEEAALSASYKDYYSLLPIPATETQKNPALGQNKGYE</sequence>
<name>A0A2P8HNQ1_CHINA</name>
<keyword evidence="9" id="KW-1185">Reference proteome</keyword>
<evidence type="ECO:0000256" key="5">
    <source>
        <dbReference type="ARBA" id="ARBA00023237"/>
    </source>
</evidence>
<accession>A0A2P8HNQ1</accession>
<evidence type="ECO:0000256" key="1">
    <source>
        <dbReference type="ARBA" id="ARBA00004442"/>
    </source>
</evidence>
<dbReference type="GO" id="GO:0009279">
    <property type="term" value="C:cell outer membrane"/>
    <property type="evidence" value="ECO:0007669"/>
    <property type="project" value="UniProtKB-SubCell"/>
</dbReference>
<evidence type="ECO:0000313" key="9">
    <source>
        <dbReference type="Proteomes" id="UP000240971"/>
    </source>
</evidence>
<dbReference type="Pfam" id="PF07980">
    <property type="entry name" value="SusD_RagB"/>
    <property type="match status" value="1"/>
</dbReference>
<dbReference type="CDD" id="cd08977">
    <property type="entry name" value="SusD"/>
    <property type="match status" value="1"/>
</dbReference>
<dbReference type="Pfam" id="PF14322">
    <property type="entry name" value="SusD-like_3"/>
    <property type="match status" value="1"/>
</dbReference>
<comment type="similarity">
    <text evidence="2">Belongs to the SusD family.</text>
</comment>
<evidence type="ECO:0000259" key="6">
    <source>
        <dbReference type="Pfam" id="PF07980"/>
    </source>
</evidence>
<dbReference type="RefSeq" id="WP_106528255.1">
    <property type="nucleotide sequence ID" value="NZ_PYAW01000002.1"/>
</dbReference>
<dbReference type="AlphaFoldDB" id="A0A2P8HNQ1"/>
<keyword evidence="4" id="KW-0472">Membrane</keyword>
<keyword evidence="3" id="KW-0732">Signal</keyword>
<comment type="caution">
    <text evidence="8">The sequence shown here is derived from an EMBL/GenBank/DDBJ whole genome shotgun (WGS) entry which is preliminary data.</text>
</comment>
<evidence type="ECO:0000259" key="7">
    <source>
        <dbReference type="Pfam" id="PF14322"/>
    </source>
</evidence>